<comment type="caution">
    <text evidence="1">The sequence shown here is derived from an EMBL/GenBank/DDBJ whole genome shotgun (WGS) entry which is preliminary data.</text>
</comment>
<name>A0ABD2QHK5_9PLAT</name>
<dbReference type="PANTHER" id="PTHR13617">
    <property type="entry name" value="PROTEIN ABHD18"/>
    <property type="match status" value="1"/>
</dbReference>
<dbReference type="InterPro" id="IPR019149">
    <property type="entry name" value="ABHD18"/>
</dbReference>
<proteinExistence type="predicted"/>
<dbReference type="InterPro" id="IPR029058">
    <property type="entry name" value="AB_hydrolase_fold"/>
</dbReference>
<dbReference type="EMBL" id="JBJKFK010000193">
    <property type="protein sequence ID" value="KAL3318883.1"/>
    <property type="molecule type" value="Genomic_DNA"/>
</dbReference>
<dbReference type="PANTHER" id="PTHR13617:SF14">
    <property type="entry name" value="PROTEIN ABHD18"/>
    <property type="match status" value="1"/>
</dbReference>
<gene>
    <name evidence="1" type="ORF">Ciccas_002445</name>
</gene>
<protein>
    <submittedName>
        <fullName evidence="1">Uncharacterized protein</fullName>
    </submittedName>
</protein>
<evidence type="ECO:0000313" key="2">
    <source>
        <dbReference type="Proteomes" id="UP001626550"/>
    </source>
</evidence>
<accession>A0ABD2QHK5</accession>
<dbReference type="AlphaFoldDB" id="A0ABD2QHK5"/>
<dbReference type="Pfam" id="PF09752">
    <property type="entry name" value="ABHD18"/>
    <property type="match status" value="1"/>
</dbReference>
<dbReference type="SUPFAM" id="SSF53474">
    <property type="entry name" value="alpha/beta-Hydrolases"/>
    <property type="match status" value="1"/>
</dbReference>
<organism evidence="1 2">
    <name type="scientific">Cichlidogyrus casuarinus</name>
    <dbReference type="NCBI Taxonomy" id="1844966"/>
    <lineage>
        <taxon>Eukaryota</taxon>
        <taxon>Metazoa</taxon>
        <taxon>Spiralia</taxon>
        <taxon>Lophotrochozoa</taxon>
        <taxon>Platyhelminthes</taxon>
        <taxon>Monogenea</taxon>
        <taxon>Monopisthocotylea</taxon>
        <taxon>Dactylogyridea</taxon>
        <taxon>Ancyrocephalidae</taxon>
        <taxon>Cichlidogyrus</taxon>
    </lineage>
</organism>
<dbReference type="Proteomes" id="UP001626550">
    <property type="component" value="Unassembled WGS sequence"/>
</dbReference>
<evidence type="ECO:0000313" key="1">
    <source>
        <dbReference type="EMBL" id="KAL3318883.1"/>
    </source>
</evidence>
<sequence length="221" mass="24898">MIVPLEWKTKYKPICFHFSGTGDQNYARRRIFLANKLLEDGIGSLIIMNPYYSERKPPSQKGASLNYLTDLFVMGGALITESNTLLRWCDFHGYGPYVLHGISMGGFMASLCSQSSHRPISLVPCLSAATASCVFVDGVLTKSVDWPTLTKQYYDDVIFAKTIRPKLQPTVPERFNISKTLSQEQIFQERIHKDEKAIRKEILRDTTPVASVDETSVPLDV</sequence>
<reference evidence="1 2" key="1">
    <citation type="submission" date="2024-11" db="EMBL/GenBank/DDBJ databases">
        <title>Adaptive evolution of stress response genes in parasites aligns with host niche diversity.</title>
        <authorList>
            <person name="Hahn C."/>
            <person name="Resl P."/>
        </authorList>
    </citation>
    <scope>NUCLEOTIDE SEQUENCE [LARGE SCALE GENOMIC DNA]</scope>
    <source>
        <strain evidence="1">EGGRZ-B1_66</strain>
        <tissue evidence="1">Body</tissue>
    </source>
</reference>
<dbReference type="Gene3D" id="3.40.50.1820">
    <property type="entry name" value="alpha/beta hydrolase"/>
    <property type="match status" value="1"/>
</dbReference>
<keyword evidence="2" id="KW-1185">Reference proteome</keyword>